<dbReference type="HOGENOM" id="CLU_128080_0_0_12"/>
<evidence type="ECO:0000259" key="1">
    <source>
        <dbReference type="Pfam" id="PF01850"/>
    </source>
</evidence>
<dbReference type="InterPro" id="IPR029060">
    <property type="entry name" value="PIN-like_dom_sf"/>
</dbReference>
<protein>
    <submittedName>
        <fullName evidence="2">PIN domain protein</fullName>
    </submittedName>
</protein>
<dbReference type="EMBL" id="CP001843">
    <property type="protein sequence ID" value="AEF84494.1"/>
    <property type="molecule type" value="Genomic_DNA"/>
</dbReference>
<keyword evidence="3" id="KW-1185">Reference proteome</keyword>
<proteinExistence type="predicted"/>
<sequence length="135" mass="15479">MDVENVFIDSNVLIYAYSKTELKKQQQAVNALSTYTNVISTQTLSEFCNVCIKKLHYPVSEIREKITEILKACELFILDDETIQHALTIQERYGFSYFDSQVTAAAIECQCSYLYTEDLQDGQIIDGLIIKNIFL</sequence>
<feature type="domain" description="PIN" evidence="1">
    <location>
        <begin position="6"/>
        <end position="118"/>
    </location>
</feature>
<dbReference type="CDD" id="cd18692">
    <property type="entry name" value="PIN_VapC-like"/>
    <property type="match status" value="1"/>
</dbReference>
<dbReference type="Proteomes" id="UP000009223">
    <property type="component" value="Chromosome"/>
</dbReference>
<evidence type="ECO:0000313" key="3">
    <source>
        <dbReference type="Proteomes" id="UP000009223"/>
    </source>
</evidence>
<dbReference type="eggNOG" id="COG5573">
    <property type="taxonomic scope" value="Bacteria"/>
</dbReference>
<dbReference type="KEGG" id="tpi:TREPR_3824"/>
<reference evidence="2 3" key="2">
    <citation type="journal article" date="2011" name="ISME J.">
        <title>RNA-seq reveals cooperative metabolic interactions between two termite-gut spirochete species in co-culture.</title>
        <authorList>
            <person name="Rosenthal A.Z."/>
            <person name="Matson E.G."/>
            <person name="Eldar A."/>
            <person name="Leadbetter J.R."/>
        </authorList>
    </citation>
    <scope>NUCLEOTIDE SEQUENCE [LARGE SCALE GENOMIC DNA]</scope>
    <source>
        <strain evidence="3">ATCC BAA-887 / DSM 12427 / ZAS-2</strain>
    </source>
</reference>
<dbReference type="AlphaFoldDB" id="F5YPM0"/>
<evidence type="ECO:0000313" key="2">
    <source>
        <dbReference type="EMBL" id="AEF84494.1"/>
    </source>
</evidence>
<dbReference type="STRING" id="545694.TREPR_3824"/>
<dbReference type="SUPFAM" id="SSF88723">
    <property type="entry name" value="PIN domain-like"/>
    <property type="match status" value="1"/>
</dbReference>
<dbReference type="Gene3D" id="3.40.50.1010">
    <property type="entry name" value="5'-nuclease"/>
    <property type="match status" value="1"/>
</dbReference>
<organism evidence="2 3">
    <name type="scientific">Treponema primitia (strain ATCC BAA-887 / DSM 12427 / ZAS-2)</name>
    <dbReference type="NCBI Taxonomy" id="545694"/>
    <lineage>
        <taxon>Bacteria</taxon>
        <taxon>Pseudomonadati</taxon>
        <taxon>Spirochaetota</taxon>
        <taxon>Spirochaetia</taxon>
        <taxon>Spirochaetales</taxon>
        <taxon>Treponemataceae</taxon>
        <taxon>Treponema</taxon>
    </lineage>
</organism>
<name>F5YPM0_TREPZ</name>
<dbReference type="RefSeq" id="WP_015706513.1">
    <property type="nucleotide sequence ID" value="NC_015578.1"/>
</dbReference>
<gene>
    <name evidence="2" type="ordered locus">TREPR_3824</name>
</gene>
<dbReference type="InterPro" id="IPR002716">
    <property type="entry name" value="PIN_dom"/>
</dbReference>
<reference evidence="3" key="1">
    <citation type="submission" date="2009-12" db="EMBL/GenBank/DDBJ databases">
        <title>Complete sequence of Treponema primitia strain ZAS-2.</title>
        <authorList>
            <person name="Tetu S.G."/>
            <person name="Matson E."/>
            <person name="Ren Q."/>
            <person name="Seshadri R."/>
            <person name="Elbourne L."/>
            <person name="Hassan K.A."/>
            <person name="Durkin A."/>
            <person name="Radune D."/>
            <person name="Mohamoud Y."/>
            <person name="Shay R."/>
            <person name="Jin S."/>
            <person name="Zhang X."/>
            <person name="Lucey K."/>
            <person name="Ballor N.R."/>
            <person name="Ottesen E."/>
            <person name="Rosenthal R."/>
            <person name="Allen A."/>
            <person name="Leadbetter J.R."/>
            <person name="Paulsen I.T."/>
        </authorList>
    </citation>
    <scope>NUCLEOTIDE SEQUENCE [LARGE SCALE GENOMIC DNA]</scope>
    <source>
        <strain evidence="3">ATCC BAA-887 / DSM 12427 / ZAS-2</strain>
    </source>
</reference>
<accession>F5YPM0</accession>
<dbReference type="Pfam" id="PF01850">
    <property type="entry name" value="PIN"/>
    <property type="match status" value="1"/>
</dbReference>